<feature type="non-terminal residue" evidence="2">
    <location>
        <position position="1"/>
    </location>
</feature>
<keyword evidence="3" id="KW-1185">Reference proteome</keyword>
<accession>A0A9P6R198</accession>
<name>A0A9P6R198_9FUNG</name>
<protein>
    <submittedName>
        <fullName evidence="2">Uncharacterized protein</fullName>
    </submittedName>
</protein>
<comment type="caution">
    <text evidence="2">The sequence shown here is derived from an EMBL/GenBank/DDBJ whole genome shotgun (WGS) entry which is preliminary data.</text>
</comment>
<evidence type="ECO:0000313" key="3">
    <source>
        <dbReference type="Proteomes" id="UP000738325"/>
    </source>
</evidence>
<feature type="signal peptide" evidence="1">
    <location>
        <begin position="1"/>
        <end position="20"/>
    </location>
</feature>
<reference evidence="2" key="1">
    <citation type="journal article" date="2020" name="Fungal Divers.">
        <title>Resolving the Mortierellaceae phylogeny through synthesis of multi-gene phylogenetics and phylogenomics.</title>
        <authorList>
            <person name="Vandepol N."/>
            <person name="Liber J."/>
            <person name="Desiro A."/>
            <person name="Na H."/>
            <person name="Kennedy M."/>
            <person name="Barry K."/>
            <person name="Grigoriev I.V."/>
            <person name="Miller A.N."/>
            <person name="O'Donnell K."/>
            <person name="Stajich J.E."/>
            <person name="Bonito G."/>
        </authorList>
    </citation>
    <scope>NUCLEOTIDE SEQUENCE</scope>
    <source>
        <strain evidence="2">REB-010B</strain>
    </source>
</reference>
<evidence type="ECO:0000313" key="2">
    <source>
        <dbReference type="EMBL" id="KAG0304617.1"/>
    </source>
</evidence>
<sequence length="54" mass="5932">LKMNIRKLALLLAMMTAVLAVPGVVGIEKRCKDRCGDHVMNGCGCDDTIMKREI</sequence>
<evidence type="ECO:0000256" key="1">
    <source>
        <dbReference type="SAM" id="SignalP"/>
    </source>
</evidence>
<feature type="chain" id="PRO_5040368438" evidence="1">
    <location>
        <begin position="21"/>
        <end position="54"/>
    </location>
</feature>
<keyword evidence="1" id="KW-0732">Signal</keyword>
<gene>
    <name evidence="2" type="ORF">BGZ99_002345</name>
</gene>
<dbReference type="Proteomes" id="UP000738325">
    <property type="component" value="Unassembled WGS sequence"/>
</dbReference>
<proteinExistence type="predicted"/>
<organism evidence="2 3">
    <name type="scientific">Dissophora globulifera</name>
    <dbReference type="NCBI Taxonomy" id="979702"/>
    <lineage>
        <taxon>Eukaryota</taxon>
        <taxon>Fungi</taxon>
        <taxon>Fungi incertae sedis</taxon>
        <taxon>Mucoromycota</taxon>
        <taxon>Mortierellomycotina</taxon>
        <taxon>Mortierellomycetes</taxon>
        <taxon>Mortierellales</taxon>
        <taxon>Mortierellaceae</taxon>
        <taxon>Dissophora</taxon>
    </lineage>
</organism>
<dbReference type="EMBL" id="JAAAIP010001691">
    <property type="protein sequence ID" value="KAG0304617.1"/>
    <property type="molecule type" value="Genomic_DNA"/>
</dbReference>
<dbReference type="AlphaFoldDB" id="A0A9P6R198"/>